<comment type="caution">
    <text evidence="1">The sequence shown here is derived from an EMBL/GenBank/DDBJ whole genome shotgun (WGS) entry which is preliminary data.</text>
</comment>
<reference evidence="1 2" key="1">
    <citation type="journal article" date="2016" name="Nat. Commun.">
        <title>Thousands of microbial genomes shed light on interconnected biogeochemical processes in an aquifer system.</title>
        <authorList>
            <person name="Anantharaman K."/>
            <person name="Brown C.T."/>
            <person name="Hug L.A."/>
            <person name="Sharon I."/>
            <person name="Castelle C.J."/>
            <person name="Probst A.J."/>
            <person name="Thomas B.C."/>
            <person name="Singh A."/>
            <person name="Wilkins M.J."/>
            <person name="Karaoz U."/>
            <person name="Brodie E.L."/>
            <person name="Williams K.H."/>
            <person name="Hubbard S.S."/>
            <person name="Banfield J.F."/>
        </authorList>
    </citation>
    <scope>NUCLEOTIDE SEQUENCE [LARGE SCALE GENOMIC DNA]</scope>
</reference>
<proteinExistence type="predicted"/>
<evidence type="ECO:0000313" key="1">
    <source>
        <dbReference type="EMBL" id="OGY26475.1"/>
    </source>
</evidence>
<sequence length="83" mass="9189">MVLAVRSSAKTTVTVRIVDRRGREKDPLREMELVGLTVELALTEVSRQTGWAGFSPPILVNGEIEARDSQQVLREGDELTVDP</sequence>
<protein>
    <submittedName>
        <fullName evidence="1">Uncharacterized protein</fullName>
    </submittedName>
</protein>
<evidence type="ECO:0000313" key="2">
    <source>
        <dbReference type="Proteomes" id="UP000176389"/>
    </source>
</evidence>
<dbReference type="Proteomes" id="UP000176389">
    <property type="component" value="Unassembled WGS sequence"/>
</dbReference>
<dbReference type="AlphaFoldDB" id="A0A1G1WFK1"/>
<name>A0A1G1WFK1_9BACT</name>
<dbReference type="EMBL" id="MHCS01000021">
    <property type="protein sequence ID" value="OGY26475.1"/>
    <property type="molecule type" value="Genomic_DNA"/>
</dbReference>
<organism evidence="1 2">
    <name type="scientific">Candidatus Woykebacteria bacterium RBG_16_43_9</name>
    <dbReference type="NCBI Taxonomy" id="1802596"/>
    <lineage>
        <taxon>Bacteria</taxon>
        <taxon>Candidatus Woykeibacteriota</taxon>
    </lineage>
</organism>
<accession>A0A1G1WFK1</accession>
<gene>
    <name evidence="1" type="ORF">A2Z11_02545</name>
</gene>